<protein>
    <submittedName>
        <fullName evidence="2">Receptor-like protein kinase FERONIA</fullName>
    </submittedName>
</protein>
<feature type="compositionally biased region" description="Basic and acidic residues" evidence="1">
    <location>
        <begin position="74"/>
        <end position="94"/>
    </location>
</feature>
<accession>A0A5B6VAN7</accession>
<reference evidence="3" key="1">
    <citation type="journal article" date="2019" name="Plant Biotechnol. J.">
        <title>Genome sequencing of the Australian wild diploid species Gossypium australe highlights disease resistance and delayed gland morphogenesis.</title>
        <authorList>
            <person name="Cai Y."/>
            <person name="Cai X."/>
            <person name="Wang Q."/>
            <person name="Wang P."/>
            <person name="Zhang Y."/>
            <person name="Cai C."/>
            <person name="Xu Y."/>
            <person name="Wang K."/>
            <person name="Zhou Z."/>
            <person name="Wang C."/>
            <person name="Geng S."/>
            <person name="Li B."/>
            <person name="Dong Q."/>
            <person name="Hou Y."/>
            <person name="Wang H."/>
            <person name="Ai P."/>
            <person name="Liu Z."/>
            <person name="Yi F."/>
            <person name="Sun M."/>
            <person name="An G."/>
            <person name="Cheng J."/>
            <person name="Zhang Y."/>
            <person name="Shi Q."/>
            <person name="Xie Y."/>
            <person name="Shi X."/>
            <person name="Chang Y."/>
            <person name="Huang F."/>
            <person name="Chen Y."/>
            <person name="Hong S."/>
            <person name="Mi L."/>
            <person name="Sun Q."/>
            <person name="Zhang L."/>
            <person name="Zhou B."/>
            <person name="Peng R."/>
            <person name="Zhang X."/>
            <person name="Liu F."/>
        </authorList>
    </citation>
    <scope>NUCLEOTIDE SEQUENCE [LARGE SCALE GENOMIC DNA]</scope>
    <source>
        <strain evidence="3">cv. PA1801</strain>
    </source>
</reference>
<name>A0A5B6VAN7_9ROSI</name>
<dbReference type="EMBL" id="SMMG02000007">
    <property type="protein sequence ID" value="KAA3466258.1"/>
    <property type="molecule type" value="Genomic_DNA"/>
</dbReference>
<dbReference type="GO" id="GO:0016301">
    <property type="term" value="F:kinase activity"/>
    <property type="evidence" value="ECO:0007669"/>
    <property type="project" value="UniProtKB-KW"/>
</dbReference>
<keyword evidence="2" id="KW-0675">Receptor</keyword>
<organism evidence="2 3">
    <name type="scientific">Gossypium australe</name>
    <dbReference type="NCBI Taxonomy" id="47621"/>
    <lineage>
        <taxon>Eukaryota</taxon>
        <taxon>Viridiplantae</taxon>
        <taxon>Streptophyta</taxon>
        <taxon>Embryophyta</taxon>
        <taxon>Tracheophyta</taxon>
        <taxon>Spermatophyta</taxon>
        <taxon>Magnoliopsida</taxon>
        <taxon>eudicotyledons</taxon>
        <taxon>Gunneridae</taxon>
        <taxon>Pentapetalae</taxon>
        <taxon>rosids</taxon>
        <taxon>malvids</taxon>
        <taxon>Malvales</taxon>
        <taxon>Malvaceae</taxon>
        <taxon>Malvoideae</taxon>
        <taxon>Gossypium</taxon>
    </lineage>
</organism>
<dbReference type="PANTHER" id="PTHR33067">
    <property type="entry name" value="RNA-DIRECTED DNA POLYMERASE-RELATED"/>
    <property type="match status" value="1"/>
</dbReference>
<feature type="region of interest" description="Disordered" evidence="1">
    <location>
        <begin position="62"/>
        <end position="94"/>
    </location>
</feature>
<sequence length="159" mass="17901">MDEDNSIPLILGRPFLATANTKIDVAIGELILRVGDESINLQALNSARKIVDEGKKVTSIDNQIVQTSSQETTQGKKPEPIHRPKINKEESYEERSLRVDKLEEWKTKLKEELEPHEVKPKEPLDELIGTTNHFKVGDQISRPHGPTHGRARGRVEARG</sequence>
<proteinExistence type="predicted"/>
<feature type="compositionally biased region" description="Basic and acidic residues" evidence="1">
    <location>
        <begin position="114"/>
        <end position="124"/>
    </location>
</feature>
<evidence type="ECO:0000313" key="3">
    <source>
        <dbReference type="Proteomes" id="UP000325315"/>
    </source>
</evidence>
<evidence type="ECO:0000313" key="2">
    <source>
        <dbReference type="EMBL" id="KAA3466258.1"/>
    </source>
</evidence>
<feature type="compositionally biased region" description="Polar residues" evidence="1">
    <location>
        <begin position="62"/>
        <end position="73"/>
    </location>
</feature>
<comment type="caution">
    <text evidence="2">The sequence shown here is derived from an EMBL/GenBank/DDBJ whole genome shotgun (WGS) entry which is preliminary data.</text>
</comment>
<dbReference type="PANTHER" id="PTHR33067:SF31">
    <property type="entry name" value="RNA-DIRECTED DNA POLYMERASE"/>
    <property type="match status" value="1"/>
</dbReference>
<dbReference type="AlphaFoldDB" id="A0A5B6VAN7"/>
<keyword evidence="2" id="KW-0808">Transferase</keyword>
<keyword evidence="2" id="KW-0418">Kinase</keyword>
<keyword evidence="3" id="KW-1185">Reference proteome</keyword>
<gene>
    <name evidence="2" type="ORF">EPI10_001362</name>
</gene>
<evidence type="ECO:0000256" key="1">
    <source>
        <dbReference type="SAM" id="MobiDB-lite"/>
    </source>
</evidence>
<feature type="region of interest" description="Disordered" evidence="1">
    <location>
        <begin position="114"/>
        <end position="159"/>
    </location>
</feature>
<dbReference type="Proteomes" id="UP000325315">
    <property type="component" value="Unassembled WGS sequence"/>
</dbReference>